<name>A0A6J5RMP8_9CAUD</name>
<accession>A0A6J5RMP8</accession>
<evidence type="ECO:0000313" key="1">
    <source>
        <dbReference type="EMBL" id="CAB4176366.1"/>
    </source>
</evidence>
<evidence type="ECO:0000313" key="4">
    <source>
        <dbReference type="EMBL" id="CAB4210630.1"/>
    </source>
</evidence>
<dbReference type="EMBL" id="LR796938">
    <property type="protein sequence ID" value="CAB4176366.1"/>
    <property type="molecule type" value="Genomic_DNA"/>
</dbReference>
<organism evidence="3">
    <name type="scientific">uncultured Caudovirales phage</name>
    <dbReference type="NCBI Taxonomy" id="2100421"/>
    <lineage>
        <taxon>Viruses</taxon>
        <taxon>Duplodnaviria</taxon>
        <taxon>Heunggongvirae</taxon>
        <taxon>Uroviricota</taxon>
        <taxon>Caudoviricetes</taxon>
        <taxon>Peduoviridae</taxon>
        <taxon>Maltschvirus</taxon>
        <taxon>Maltschvirus maltsch</taxon>
    </lineage>
</organism>
<dbReference type="EMBL" id="LR797370">
    <property type="protein sequence ID" value="CAB4210630.1"/>
    <property type="molecule type" value="Genomic_DNA"/>
</dbReference>
<dbReference type="EMBL" id="LR797263">
    <property type="protein sequence ID" value="CAB4198740.1"/>
    <property type="molecule type" value="Genomic_DNA"/>
</dbReference>
<evidence type="ECO:0000313" key="5">
    <source>
        <dbReference type="EMBL" id="CAB5227586.1"/>
    </source>
</evidence>
<dbReference type="EMBL" id="LR797011">
    <property type="protein sequence ID" value="CAB4181452.1"/>
    <property type="molecule type" value="Genomic_DNA"/>
</dbReference>
<evidence type="ECO:0000313" key="2">
    <source>
        <dbReference type="EMBL" id="CAB4181452.1"/>
    </source>
</evidence>
<protein>
    <submittedName>
        <fullName evidence="3">Uncharacterized protein</fullName>
    </submittedName>
</protein>
<reference evidence="3" key="1">
    <citation type="submission" date="2020-05" db="EMBL/GenBank/DDBJ databases">
        <authorList>
            <person name="Chiriac C."/>
            <person name="Salcher M."/>
            <person name="Ghai R."/>
            <person name="Kavagutti S V."/>
        </authorList>
    </citation>
    <scope>NUCLEOTIDE SEQUENCE</scope>
</reference>
<gene>
    <name evidence="2" type="ORF">UFOVP1075_39</name>
    <name evidence="3" type="ORF">UFOVP1312_31</name>
    <name evidence="4" type="ORF">UFOVP1426_27</name>
    <name evidence="5" type="ORF">UFOVP1522_60</name>
    <name evidence="1" type="ORF">UFOVP989_27</name>
</gene>
<dbReference type="EMBL" id="LR798372">
    <property type="protein sequence ID" value="CAB5227586.1"/>
    <property type="molecule type" value="Genomic_DNA"/>
</dbReference>
<evidence type="ECO:0000313" key="3">
    <source>
        <dbReference type="EMBL" id="CAB4198740.1"/>
    </source>
</evidence>
<sequence>MSNQLVIGYGEIGKAVGKNIGEHDFYDLARGGTTGDSYEILHICFPFSGVFVDDVRFYIDAFKSEHVIIWSTVQIGTTKQILGAVHSPVEGKHPDLAMSISIMQRWIGLNDSVEGLWWYDYFKDLGLQVKLVTNSDHTEALKLLSTTEYGVNIEFARYKQHVADKIGMDYDLTKDWNIEYNRLYKGLMLDNTFQKYVLDAPDGPKGGHCVTPNARLLDKQFPSELTKIVGEL</sequence>
<proteinExistence type="predicted"/>